<dbReference type="InterPro" id="IPR036770">
    <property type="entry name" value="Ankyrin_rpt-contain_sf"/>
</dbReference>
<dbReference type="SMART" id="SM00248">
    <property type="entry name" value="ANK"/>
    <property type="match status" value="6"/>
</dbReference>
<accession>A0AAD7DJY6</accession>
<dbReference type="PRINTS" id="PR01415">
    <property type="entry name" value="ANKYRIN"/>
</dbReference>
<dbReference type="PROSITE" id="PS50297">
    <property type="entry name" value="ANK_REP_REGION"/>
    <property type="match status" value="6"/>
</dbReference>
<dbReference type="PANTHER" id="PTHR10039:SF16">
    <property type="entry name" value="GPI INOSITOL-DEACYLASE"/>
    <property type="match status" value="1"/>
</dbReference>
<feature type="repeat" description="ANK" evidence="2">
    <location>
        <begin position="514"/>
        <end position="546"/>
    </location>
</feature>
<keyword evidence="1" id="KW-0677">Repeat</keyword>
<name>A0AAD7DJY6_MYCRO</name>
<dbReference type="InterPro" id="IPR056884">
    <property type="entry name" value="NPHP3-like_N"/>
</dbReference>
<dbReference type="Pfam" id="PF00023">
    <property type="entry name" value="Ank"/>
    <property type="match status" value="1"/>
</dbReference>
<feature type="repeat" description="ANK" evidence="2">
    <location>
        <begin position="615"/>
        <end position="641"/>
    </location>
</feature>
<keyword evidence="5" id="KW-1185">Reference proteome</keyword>
<reference evidence="4" key="1">
    <citation type="submission" date="2023-03" db="EMBL/GenBank/DDBJ databases">
        <title>Massive genome expansion in bonnet fungi (Mycena s.s.) driven by repeated elements and novel gene families across ecological guilds.</title>
        <authorList>
            <consortium name="Lawrence Berkeley National Laboratory"/>
            <person name="Harder C.B."/>
            <person name="Miyauchi S."/>
            <person name="Viragh M."/>
            <person name="Kuo A."/>
            <person name="Thoen E."/>
            <person name="Andreopoulos B."/>
            <person name="Lu D."/>
            <person name="Skrede I."/>
            <person name="Drula E."/>
            <person name="Henrissat B."/>
            <person name="Morin E."/>
            <person name="Kohler A."/>
            <person name="Barry K."/>
            <person name="LaButti K."/>
            <person name="Morin E."/>
            <person name="Salamov A."/>
            <person name="Lipzen A."/>
            <person name="Mereny Z."/>
            <person name="Hegedus B."/>
            <person name="Baldrian P."/>
            <person name="Stursova M."/>
            <person name="Weitz H."/>
            <person name="Taylor A."/>
            <person name="Grigoriev I.V."/>
            <person name="Nagy L.G."/>
            <person name="Martin F."/>
            <person name="Kauserud H."/>
        </authorList>
    </citation>
    <scope>NUCLEOTIDE SEQUENCE</scope>
    <source>
        <strain evidence="4">CBHHK067</strain>
    </source>
</reference>
<dbReference type="SUPFAM" id="SSF48403">
    <property type="entry name" value="Ankyrin repeat"/>
    <property type="match status" value="1"/>
</dbReference>
<proteinExistence type="predicted"/>
<dbReference type="Pfam" id="PF24883">
    <property type="entry name" value="NPHP3_N"/>
    <property type="match status" value="1"/>
</dbReference>
<dbReference type="AlphaFoldDB" id="A0AAD7DJY6"/>
<feature type="repeat" description="ANK" evidence="2">
    <location>
        <begin position="548"/>
        <end position="580"/>
    </location>
</feature>
<dbReference type="InterPro" id="IPR002110">
    <property type="entry name" value="Ankyrin_rpt"/>
</dbReference>
<evidence type="ECO:0000256" key="2">
    <source>
        <dbReference type="PROSITE-ProRule" id="PRU00023"/>
    </source>
</evidence>
<protein>
    <submittedName>
        <fullName evidence="4">Ankyrin repeat-containing domain protein</fullName>
    </submittedName>
</protein>
<comment type="caution">
    <text evidence="4">The sequence shown here is derived from an EMBL/GenBank/DDBJ whole genome shotgun (WGS) entry which is preliminary data.</text>
</comment>
<keyword evidence="2" id="KW-0040">ANK repeat</keyword>
<gene>
    <name evidence="4" type="ORF">B0H17DRAFT_508300</name>
</gene>
<organism evidence="4 5">
    <name type="scientific">Mycena rosella</name>
    <name type="common">Pink bonnet</name>
    <name type="synonym">Agaricus rosellus</name>
    <dbReference type="NCBI Taxonomy" id="1033263"/>
    <lineage>
        <taxon>Eukaryota</taxon>
        <taxon>Fungi</taxon>
        <taxon>Dikarya</taxon>
        <taxon>Basidiomycota</taxon>
        <taxon>Agaricomycotina</taxon>
        <taxon>Agaricomycetes</taxon>
        <taxon>Agaricomycetidae</taxon>
        <taxon>Agaricales</taxon>
        <taxon>Marasmiineae</taxon>
        <taxon>Mycenaceae</taxon>
        <taxon>Mycena</taxon>
    </lineage>
</organism>
<evidence type="ECO:0000259" key="3">
    <source>
        <dbReference type="Pfam" id="PF24883"/>
    </source>
</evidence>
<dbReference type="PANTHER" id="PTHR10039">
    <property type="entry name" value="AMELOGENIN"/>
    <property type="match status" value="1"/>
</dbReference>
<dbReference type="EMBL" id="JARKIE010000048">
    <property type="protein sequence ID" value="KAJ7693003.1"/>
    <property type="molecule type" value="Genomic_DNA"/>
</dbReference>
<evidence type="ECO:0000313" key="4">
    <source>
        <dbReference type="EMBL" id="KAJ7693003.1"/>
    </source>
</evidence>
<sequence>MAYAVGYFYFDFRNDETQLVEIMLCSLILQLSKQSPQPYSTLDQQYENRKGVPPIYDNLRDVLDKLLSELSPTYIVLDALDECKEPDHLIHFISTLQNRTASPLHLLFTSQSRTDFTAAFGALAHVVLEPVSIRDDIIHFVESEVGSPKLKHWEQHIPKITVTVVEKSNGMFRLAACLLIELSRRKFDRSPDTILAKLPDDLFAIYARFLEGFEVDDFHHIGRFLRWILFSARPVTLLELEEILAFDVRPHEHVFEPIKRGDYANRACKLLEGLVTVDRAPSMESFEGLVTGHSAESFDTVDSTESCEGRSSPAPLPWTDNETTGPSLVVTLAHASVADYLMSPAFVEQYKCDLSTGPSHTFIAQTCIGYLLHFADNPLNKTTFPDYPLSLYAAEYWGHHLRLCHDREILLSSALRLLESGSRQFVVLNNLYDIRWEMRGPPDWHRKGPSPLHMCSKIGYTEGVQFLLEKGAAADTGDGKFYPSQLQVASAEGYTEIVRLLLEKGADIERAEGLGGTALQNACQGGHTEIVRLLLEKGADIERTAIFSDGTAVQLASSGGCTEIVRLLLEKGADVERTGGFSEKTTLQLASRKGYAEIVRLLLEKGADVNARGGTSDSALDAALEEDHQDVVRLLREHGAK</sequence>
<dbReference type="Proteomes" id="UP001221757">
    <property type="component" value="Unassembled WGS sequence"/>
</dbReference>
<dbReference type="Gene3D" id="1.25.40.20">
    <property type="entry name" value="Ankyrin repeat-containing domain"/>
    <property type="match status" value="2"/>
</dbReference>
<evidence type="ECO:0000256" key="1">
    <source>
        <dbReference type="ARBA" id="ARBA00022737"/>
    </source>
</evidence>
<feature type="repeat" description="ANK" evidence="2">
    <location>
        <begin position="447"/>
        <end position="479"/>
    </location>
</feature>
<evidence type="ECO:0000313" key="5">
    <source>
        <dbReference type="Proteomes" id="UP001221757"/>
    </source>
</evidence>
<dbReference type="PROSITE" id="PS50088">
    <property type="entry name" value="ANK_REPEAT"/>
    <property type="match status" value="6"/>
</dbReference>
<feature type="repeat" description="ANK" evidence="2">
    <location>
        <begin position="484"/>
        <end position="513"/>
    </location>
</feature>
<dbReference type="Pfam" id="PF12796">
    <property type="entry name" value="Ank_2"/>
    <property type="match status" value="2"/>
</dbReference>
<feature type="domain" description="Nephrocystin 3-like N-terminal" evidence="3">
    <location>
        <begin position="4"/>
        <end position="110"/>
    </location>
</feature>
<feature type="repeat" description="ANK" evidence="2">
    <location>
        <begin position="582"/>
        <end position="614"/>
    </location>
</feature>